<dbReference type="RefSeq" id="WP_249905114.1">
    <property type="nucleotide sequence ID" value="NZ_JAMGBA010000003.1"/>
</dbReference>
<reference evidence="1 2" key="1">
    <citation type="submission" date="2022-05" db="EMBL/GenBank/DDBJ databases">
        <authorList>
            <person name="Jo J.-H."/>
            <person name="Im W.-T."/>
        </authorList>
    </citation>
    <scope>NUCLEOTIDE SEQUENCE [LARGE SCALE GENOMIC DNA]</scope>
    <source>
        <strain evidence="1 2">NSE70-1</strain>
    </source>
</reference>
<gene>
    <name evidence="1" type="ORF">LZ496_12820</name>
</gene>
<proteinExistence type="predicted"/>
<protein>
    <recommendedName>
        <fullName evidence="3">PAAR motif-containing protein</fullName>
    </recommendedName>
</protein>
<evidence type="ECO:0000313" key="2">
    <source>
        <dbReference type="Proteomes" id="UP001203410"/>
    </source>
</evidence>
<organism evidence="1 2">
    <name type="scientific">Sphingomonas caseinilyticus</name>
    <dbReference type="NCBI Taxonomy" id="2908205"/>
    <lineage>
        <taxon>Bacteria</taxon>
        <taxon>Pseudomonadati</taxon>
        <taxon>Pseudomonadota</taxon>
        <taxon>Alphaproteobacteria</taxon>
        <taxon>Sphingomonadales</taxon>
        <taxon>Sphingomonadaceae</taxon>
        <taxon>Sphingomonas</taxon>
    </lineage>
</organism>
<sequence length="136" mass="13692">MRSILPWFMLLAACSQGQEPAPSIATGTFAGEGRDRLCIAGEPGNYRGGLIVYADGDVNCSAGGKIDAANGAIALVPRGEGDCRIPLAIDGNAVRIGDVPAACSYYCGPGAAMAGKTFNRSDAGGQVADLAGDPLC</sequence>
<accession>A0ABT0RXW2</accession>
<evidence type="ECO:0008006" key="3">
    <source>
        <dbReference type="Google" id="ProtNLM"/>
    </source>
</evidence>
<name>A0ABT0RXW2_9SPHN</name>
<evidence type="ECO:0000313" key="1">
    <source>
        <dbReference type="EMBL" id="MCL6699661.1"/>
    </source>
</evidence>
<dbReference type="EMBL" id="JAMGBA010000003">
    <property type="protein sequence ID" value="MCL6699661.1"/>
    <property type="molecule type" value="Genomic_DNA"/>
</dbReference>
<comment type="caution">
    <text evidence="1">The sequence shown here is derived from an EMBL/GenBank/DDBJ whole genome shotgun (WGS) entry which is preliminary data.</text>
</comment>
<dbReference type="Proteomes" id="UP001203410">
    <property type="component" value="Unassembled WGS sequence"/>
</dbReference>
<keyword evidence="2" id="KW-1185">Reference proteome</keyword>